<dbReference type="SUPFAM" id="SSF55785">
    <property type="entry name" value="PYP-like sensor domain (PAS domain)"/>
    <property type="match status" value="1"/>
</dbReference>
<dbReference type="GO" id="GO:0000155">
    <property type="term" value="F:phosphorelay sensor kinase activity"/>
    <property type="evidence" value="ECO:0007669"/>
    <property type="project" value="InterPro"/>
</dbReference>
<keyword evidence="12" id="KW-1185">Reference proteome</keyword>
<evidence type="ECO:0000313" key="12">
    <source>
        <dbReference type="Proteomes" id="UP000027770"/>
    </source>
</evidence>
<keyword evidence="4" id="KW-0808">Transferase</keyword>
<dbReference type="InterPro" id="IPR003661">
    <property type="entry name" value="HisK_dim/P_dom"/>
</dbReference>
<keyword evidence="3" id="KW-0597">Phosphoprotein</keyword>
<keyword evidence="7" id="KW-0067">ATP-binding</keyword>
<dbReference type="PRINTS" id="PR00344">
    <property type="entry name" value="BCTRLSENSOR"/>
</dbReference>
<reference evidence="11 12" key="1">
    <citation type="submission" date="2014-02" db="EMBL/GenBank/DDBJ databases">
        <title>Plasmidome dynamics in the species complex Clostridium novyi sensu lato converts strains of independent lineages into distinctly different pathogens.</title>
        <authorList>
            <person name="Skarin H."/>
            <person name="Segerman B."/>
        </authorList>
    </citation>
    <scope>NUCLEOTIDE SEQUENCE [LARGE SCALE GENOMIC DNA]</scope>
    <source>
        <strain evidence="11 12">ATCC 27606</strain>
    </source>
</reference>
<dbReference type="InterPro" id="IPR007487">
    <property type="entry name" value="ABC_transpt-TYRBP-like"/>
</dbReference>
<dbReference type="Gene3D" id="3.30.450.20">
    <property type="entry name" value="PAS domain"/>
    <property type="match status" value="1"/>
</dbReference>
<dbReference type="InterPro" id="IPR050736">
    <property type="entry name" value="Sensor_HK_Regulatory"/>
</dbReference>
<dbReference type="EC" id="2.7.13.3" evidence="2"/>
<keyword evidence="6 11" id="KW-0418">Kinase</keyword>
<evidence type="ECO:0000313" key="11">
    <source>
        <dbReference type="EMBL" id="KEI12700.1"/>
    </source>
</evidence>
<dbReference type="InterPro" id="IPR013767">
    <property type="entry name" value="PAS_fold"/>
</dbReference>
<keyword evidence="9" id="KW-0472">Membrane</keyword>
<feature type="domain" description="Histidine kinase" evidence="10">
    <location>
        <begin position="532"/>
        <end position="752"/>
    </location>
</feature>
<comment type="catalytic activity">
    <reaction evidence="1">
        <text>ATP + protein L-histidine = ADP + protein N-phospho-L-histidine.</text>
        <dbReference type="EC" id="2.7.13.3"/>
    </reaction>
</comment>
<dbReference type="InterPro" id="IPR004358">
    <property type="entry name" value="Sig_transdc_His_kin-like_C"/>
</dbReference>
<evidence type="ECO:0000256" key="2">
    <source>
        <dbReference type="ARBA" id="ARBA00012438"/>
    </source>
</evidence>
<keyword evidence="9" id="KW-0812">Transmembrane</keyword>
<keyword evidence="9" id="KW-1133">Transmembrane helix</keyword>
<evidence type="ECO:0000256" key="9">
    <source>
        <dbReference type="SAM" id="Phobius"/>
    </source>
</evidence>
<organism evidence="11 12">
    <name type="scientific">Clostridium novyi B str. ATCC 27606</name>
    <dbReference type="NCBI Taxonomy" id="1443123"/>
    <lineage>
        <taxon>Bacteria</taxon>
        <taxon>Bacillati</taxon>
        <taxon>Bacillota</taxon>
        <taxon>Clostridia</taxon>
        <taxon>Eubacteriales</taxon>
        <taxon>Clostridiaceae</taxon>
        <taxon>Clostridium</taxon>
    </lineage>
</organism>
<dbReference type="Gene3D" id="3.30.565.10">
    <property type="entry name" value="Histidine kinase-like ATPase, C-terminal domain"/>
    <property type="match status" value="1"/>
</dbReference>
<dbReference type="PROSITE" id="PS50109">
    <property type="entry name" value="HIS_KIN"/>
    <property type="match status" value="1"/>
</dbReference>
<comment type="caution">
    <text evidence="11">The sequence shown here is derived from an EMBL/GenBank/DDBJ whole genome shotgun (WGS) entry which is preliminary data.</text>
</comment>
<dbReference type="Pfam" id="PF00989">
    <property type="entry name" value="PAS"/>
    <property type="match status" value="1"/>
</dbReference>
<evidence type="ECO:0000259" key="10">
    <source>
        <dbReference type="PROSITE" id="PS50109"/>
    </source>
</evidence>
<dbReference type="Pfam" id="PF04392">
    <property type="entry name" value="ABC_sub_bind"/>
    <property type="match status" value="1"/>
</dbReference>
<gene>
    <name evidence="11" type="ORF">Z959_03780</name>
</gene>
<dbReference type="InterPro" id="IPR036890">
    <property type="entry name" value="HATPase_C_sf"/>
</dbReference>
<dbReference type="InterPro" id="IPR035965">
    <property type="entry name" value="PAS-like_dom_sf"/>
</dbReference>
<dbReference type="NCBIfam" id="TIGR00229">
    <property type="entry name" value="sensory_box"/>
    <property type="match status" value="1"/>
</dbReference>
<dbReference type="SMART" id="SM00388">
    <property type="entry name" value="HisKA"/>
    <property type="match status" value="1"/>
</dbReference>
<name>A0AA40ISF0_CLONO</name>
<dbReference type="AlphaFoldDB" id="A0AA40ISF0"/>
<evidence type="ECO:0000256" key="1">
    <source>
        <dbReference type="ARBA" id="ARBA00000085"/>
    </source>
</evidence>
<keyword evidence="8" id="KW-0902">Two-component regulatory system</keyword>
<dbReference type="EMBL" id="JENW01000140">
    <property type="protein sequence ID" value="KEI12700.1"/>
    <property type="molecule type" value="Genomic_DNA"/>
</dbReference>
<dbReference type="SUPFAM" id="SSF55874">
    <property type="entry name" value="ATPase domain of HSP90 chaperone/DNA topoisomerase II/histidine kinase"/>
    <property type="match status" value="1"/>
</dbReference>
<dbReference type="InterPro" id="IPR003594">
    <property type="entry name" value="HATPase_dom"/>
</dbReference>
<dbReference type="Proteomes" id="UP000027770">
    <property type="component" value="Unassembled WGS sequence"/>
</dbReference>
<dbReference type="CDD" id="cd00082">
    <property type="entry name" value="HisKA"/>
    <property type="match status" value="1"/>
</dbReference>
<feature type="transmembrane region" description="Helical" evidence="9">
    <location>
        <begin position="349"/>
        <end position="370"/>
    </location>
</feature>
<dbReference type="GO" id="GO:0005524">
    <property type="term" value="F:ATP binding"/>
    <property type="evidence" value="ECO:0007669"/>
    <property type="project" value="UniProtKB-KW"/>
</dbReference>
<keyword evidence="5" id="KW-0547">Nucleotide-binding</keyword>
<evidence type="ECO:0000256" key="8">
    <source>
        <dbReference type="ARBA" id="ARBA00023012"/>
    </source>
</evidence>
<evidence type="ECO:0000256" key="3">
    <source>
        <dbReference type="ARBA" id="ARBA00022553"/>
    </source>
</evidence>
<accession>A0AA40ISF0</accession>
<dbReference type="CDD" id="cd16922">
    <property type="entry name" value="HATPase_EvgS-ArcB-TorS-like"/>
    <property type="match status" value="1"/>
</dbReference>
<dbReference type="Gene3D" id="1.10.287.130">
    <property type="match status" value="1"/>
</dbReference>
<proteinExistence type="predicted"/>
<dbReference type="Gene3D" id="3.40.50.2300">
    <property type="match status" value="2"/>
</dbReference>
<evidence type="ECO:0000256" key="5">
    <source>
        <dbReference type="ARBA" id="ARBA00022741"/>
    </source>
</evidence>
<dbReference type="SMART" id="SM00387">
    <property type="entry name" value="HATPase_c"/>
    <property type="match status" value="1"/>
</dbReference>
<dbReference type="PANTHER" id="PTHR43711">
    <property type="entry name" value="TWO-COMPONENT HISTIDINE KINASE"/>
    <property type="match status" value="1"/>
</dbReference>
<dbReference type="InterPro" id="IPR000014">
    <property type="entry name" value="PAS"/>
</dbReference>
<evidence type="ECO:0000256" key="7">
    <source>
        <dbReference type="ARBA" id="ARBA00022840"/>
    </source>
</evidence>
<sequence>MRNLKSNNFFYIIFIAFFISFLYNSNALAHEQPQKRVLIVNSYDKLVRRSEDILDSIMPILKSSPSSLDIDIEYMNTESFNGDEYLKDLYTFYNKKFTNKHFDLIISIDDDAFNFLKKYSKSLFPNTPIVFSGVTNFHQSMLNDLPMFTGITENPAIKETIDIALSLNRDLKNVIVLLDNKRSISASLRKSLNSLLPNYKEKLNFIYLNDTNKLHNKEFKKKYKKNSIVLLLRGFTTTYSKSVFIDNNTFLSPNDFSIPIFSVWETLLDHGIIGGKMLSAKVEGKILGKLALEILKGKKPKDIPIQKQPQSGYIFDYNMFIKYDIPITLAPKHASFINLKSKSYTIPEMFIWLFVIFLITLISFLIISLFEKHHTRNALIASEKRLRILINAFPDLICLKDGNGHWLEVNESTIKFFNLKNFHWKNKTTKDIINTLIHNGTYKDHLEKYNHFDSLALIRKTMVNYQDEFSLSNGEKLVLDIFKVPIFDYNDNLTGMVTIGHDLTAHIKAEENTKLLNEMLEYQKLRVEFFANISHELKTPLNLILSAVQYIELVHNKNFNLHDFSKYTNIIKQNSYRLVRIVNNLIDITKIDSGYFQIHTENYNIVELVEDICLYCASYINSKNLELIFDTETEEKIISCDALIMERIILNLLSNAIKFTPSGGRITVNIYDKDNEIQISVKDTGIGIPENRQELIFERFIQVDKSLSRNHEGSGVGLSLVKAFVNLHNGNIKVNSKVGYGSEFLITLPVATNNKDIKIFSDVTPYEFRSEKINIEFSDIY</sequence>
<dbReference type="InterPro" id="IPR005467">
    <property type="entry name" value="His_kinase_dom"/>
</dbReference>
<dbReference type="Pfam" id="PF00512">
    <property type="entry name" value="HisKA"/>
    <property type="match status" value="1"/>
</dbReference>
<evidence type="ECO:0000256" key="4">
    <source>
        <dbReference type="ARBA" id="ARBA00022679"/>
    </source>
</evidence>
<dbReference type="Pfam" id="PF02518">
    <property type="entry name" value="HATPase_c"/>
    <property type="match status" value="1"/>
</dbReference>
<dbReference type="InterPro" id="IPR036097">
    <property type="entry name" value="HisK_dim/P_sf"/>
</dbReference>
<dbReference type="FunFam" id="3.30.565.10:FF:000037">
    <property type="entry name" value="Hybrid sensor histidine kinase/response regulator"/>
    <property type="match status" value="1"/>
</dbReference>
<dbReference type="PANTHER" id="PTHR43711:SF26">
    <property type="entry name" value="SENSOR HISTIDINE KINASE RCSC"/>
    <property type="match status" value="1"/>
</dbReference>
<protein>
    <recommendedName>
        <fullName evidence="2">histidine kinase</fullName>
        <ecNumber evidence="2">2.7.13.3</ecNumber>
    </recommendedName>
</protein>
<evidence type="ECO:0000256" key="6">
    <source>
        <dbReference type="ARBA" id="ARBA00022777"/>
    </source>
</evidence>
<dbReference type="GO" id="GO:0006355">
    <property type="term" value="P:regulation of DNA-templated transcription"/>
    <property type="evidence" value="ECO:0007669"/>
    <property type="project" value="InterPro"/>
</dbReference>
<dbReference type="SUPFAM" id="SSF47384">
    <property type="entry name" value="Homodimeric domain of signal transducing histidine kinase"/>
    <property type="match status" value="1"/>
</dbReference>